<name>A0AAD9JEX8_9ANNE</name>
<sequence length="467" mass="51497">MPEVDLNQTYTNQDGCLEASNPGYLRDNLPINSDREDNSKILLTTFKSITDMASDLNTCVNWGPLESHPENSGYPVRYYYHLEVDAIAGRYGGGRFGGARYGSRYGSRYRSSTRVRYGGSSTRVRVRVRNGYGYGTSMWNWQMAATAGAIYGYHSYSIRRHYYRNPSREPKICINEYDYSMGNGTRYSLFICPLNDNPDSYTYCCGPEYRQYCCSFWQSPGRVAGLVIGLLIFGVIVGLIVYCCCCKTVTQRERFSIRRTTKRSYELTDTNTFGDLSAVSRATVVPPSSRPAYPMNPVPKQPGYNPAPAQAHPGYGPQPDYPPGGIPSQPMPFAGPEPTYPQGEPPSYPMQPPAQPPMNGPPPGGAPYPYPQSSDAPYPVHDDIPPYKPGEGPGYPPEQPAYPPHPGQAPPYPVDPTPPYPANPQAQPYNQPYPPPHGAPGYPMGPPQPGYPDGTNNPTSPPPPYPN</sequence>
<dbReference type="InterPro" id="IPR053891">
    <property type="entry name" value="Shisa_N"/>
</dbReference>
<feature type="compositionally biased region" description="Pro residues" evidence="1">
    <location>
        <begin position="319"/>
        <end position="370"/>
    </location>
</feature>
<keyword evidence="2" id="KW-0812">Transmembrane</keyword>
<evidence type="ECO:0000313" key="5">
    <source>
        <dbReference type="Proteomes" id="UP001208570"/>
    </source>
</evidence>
<protein>
    <recommendedName>
        <fullName evidence="3">Shisa N-terminal domain-containing protein</fullName>
    </recommendedName>
</protein>
<dbReference type="AlphaFoldDB" id="A0AAD9JEX8"/>
<dbReference type="EMBL" id="JAODUP010000366">
    <property type="protein sequence ID" value="KAK2151371.1"/>
    <property type="molecule type" value="Genomic_DNA"/>
</dbReference>
<dbReference type="Pfam" id="PF13908">
    <property type="entry name" value="Shisa_N"/>
    <property type="match status" value="1"/>
</dbReference>
<organism evidence="4 5">
    <name type="scientific">Paralvinella palmiformis</name>
    <dbReference type="NCBI Taxonomy" id="53620"/>
    <lineage>
        <taxon>Eukaryota</taxon>
        <taxon>Metazoa</taxon>
        <taxon>Spiralia</taxon>
        <taxon>Lophotrochozoa</taxon>
        <taxon>Annelida</taxon>
        <taxon>Polychaeta</taxon>
        <taxon>Sedentaria</taxon>
        <taxon>Canalipalpata</taxon>
        <taxon>Terebellida</taxon>
        <taxon>Terebelliformia</taxon>
        <taxon>Alvinellidae</taxon>
        <taxon>Paralvinella</taxon>
    </lineage>
</organism>
<feature type="compositionally biased region" description="Pro residues" evidence="1">
    <location>
        <begin position="431"/>
        <end position="450"/>
    </location>
</feature>
<proteinExistence type="predicted"/>
<dbReference type="Proteomes" id="UP001208570">
    <property type="component" value="Unassembled WGS sequence"/>
</dbReference>
<evidence type="ECO:0000259" key="3">
    <source>
        <dbReference type="Pfam" id="PF13908"/>
    </source>
</evidence>
<comment type="caution">
    <text evidence="4">The sequence shown here is derived from an EMBL/GenBank/DDBJ whole genome shotgun (WGS) entry which is preliminary data.</text>
</comment>
<accession>A0AAD9JEX8</accession>
<evidence type="ECO:0000313" key="4">
    <source>
        <dbReference type="EMBL" id="KAK2151371.1"/>
    </source>
</evidence>
<reference evidence="4" key="1">
    <citation type="journal article" date="2023" name="Mol. Biol. Evol.">
        <title>Third-Generation Sequencing Reveals the Adaptive Role of the Epigenome in Three Deep-Sea Polychaetes.</title>
        <authorList>
            <person name="Perez M."/>
            <person name="Aroh O."/>
            <person name="Sun Y."/>
            <person name="Lan Y."/>
            <person name="Juniper S.K."/>
            <person name="Young C.R."/>
            <person name="Angers B."/>
            <person name="Qian P.Y."/>
        </authorList>
    </citation>
    <scope>NUCLEOTIDE SEQUENCE</scope>
    <source>
        <strain evidence="4">P08H-3</strain>
    </source>
</reference>
<feature type="compositionally biased region" description="Pro residues" evidence="1">
    <location>
        <begin position="394"/>
        <end position="422"/>
    </location>
</feature>
<keyword evidence="2" id="KW-1133">Transmembrane helix</keyword>
<feature type="domain" description="Shisa N-terminal" evidence="3">
    <location>
        <begin position="179"/>
        <end position="217"/>
    </location>
</feature>
<feature type="transmembrane region" description="Helical" evidence="2">
    <location>
        <begin position="223"/>
        <end position="245"/>
    </location>
</feature>
<keyword evidence="2" id="KW-0472">Membrane</keyword>
<evidence type="ECO:0000256" key="2">
    <source>
        <dbReference type="SAM" id="Phobius"/>
    </source>
</evidence>
<evidence type="ECO:0000256" key="1">
    <source>
        <dbReference type="SAM" id="MobiDB-lite"/>
    </source>
</evidence>
<gene>
    <name evidence="4" type="ORF">LSH36_366g06009</name>
</gene>
<keyword evidence="5" id="KW-1185">Reference proteome</keyword>
<feature type="region of interest" description="Disordered" evidence="1">
    <location>
        <begin position="285"/>
        <end position="467"/>
    </location>
</feature>